<gene>
    <name evidence="9 10" type="primary">LOC113856482</name>
</gene>
<dbReference type="Pfam" id="PF01429">
    <property type="entry name" value="MBD"/>
    <property type="match status" value="1"/>
</dbReference>
<evidence type="ECO:0000256" key="5">
    <source>
        <dbReference type="ARBA" id="ARBA00023242"/>
    </source>
</evidence>
<evidence type="ECO:0000313" key="8">
    <source>
        <dbReference type="Proteomes" id="UP000694853"/>
    </source>
</evidence>
<name>A0A8B8KLD9_ABRPR</name>
<reference evidence="9 10" key="2">
    <citation type="submission" date="2025-04" db="UniProtKB">
        <authorList>
            <consortium name="RefSeq"/>
        </authorList>
    </citation>
    <scope>IDENTIFICATION</scope>
    <source>
        <tissue evidence="9 10">Young leaves</tissue>
    </source>
</reference>
<evidence type="ECO:0000256" key="2">
    <source>
        <dbReference type="ARBA" id="ARBA00023015"/>
    </source>
</evidence>
<dbReference type="GO" id="GO:0003677">
    <property type="term" value="F:DNA binding"/>
    <property type="evidence" value="ECO:0007669"/>
    <property type="project" value="UniProtKB-KW"/>
</dbReference>
<evidence type="ECO:0000256" key="3">
    <source>
        <dbReference type="ARBA" id="ARBA00023125"/>
    </source>
</evidence>
<evidence type="ECO:0000313" key="10">
    <source>
        <dbReference type="RefSeq" id="XP_027344113.1"/>
    </source>
</evidence>
<evidence type="ECO:0000256" key="1">
    <source>
        <dbReference type="ARBA" id="ARBA00004123"/>
    </source>
</evidence>
<dbReference type="PANTHER" id="PTHR12396">
    <property type="entry name" value="METHYL-CPG BINDING PROTEIN, MBD"/>
    <property type="match status" value="1"/>
</dbReference>
<reference evidence="8" key="1">
    <citation type="journal article" date="2019" name="Toxins">
        <title>Detection of Abrin-Like and Prepropulchellin-Like Toxin Genes and Transcripts Using Whole Genome Sequencing and Full-Length Transcript Sequencing of Abrus precatorius.</title>
        <authorList>
            <person name="Hovde B.T."/>
            <person name="Daligault H.E."/>
            <person name="Hanschen E.R."/>
            <person name="Kunde Y.A."/>
            <person name="Johnson M.B."/>
            <person name="Starkenburg S.R."/>
            <person name="Johnson S.L."/>
        </authorList>
    </citation>
    <scope>NUCLEOTIDE SEQUENCE [LARGE SCALE GENOMIC DNA]</scope>
</reference>
<dbReference type="InterPro" id="IPR016177">
    <property type="entry name" value="DNA-bd_dom_sf"/>
</dbReference>
<dbReference type="Gene3D" id="3.30.890.10">
    <property type="entry name" value="Methyl-cpg-binding Protein 2, Chain A"/>
    <property type="match status" value="1"/>
</dbReference>
<keyword evidence="2" id="KW-0805">Transcription regulation</keyword>
<keyword evidence="8" id="KW-1185">Reference proteome</keyword>
<proteinExistence type="predicted"/>
<accession>A0A8B8KLD9</accession>
<sequence>MSYESALITPTPLQIRRDGIDDDVGKKHANLRSKRELQIVSFGLPEGWLVERRPRLSKPSHIDKYYYEPGTGKQFRSLLSVKRYLAEKTGDYLITDRMMAESANTSVVKSGTRKPRARGVRSSQRPVYRHSSVSEEERITLKASKHTMKSRRSKKSDYLKKTDWEKNNGASMHNLTAPPAKVSWVLSGPGGFWTPFLEDCIVPESEKLKWSEAFVLSTNHGVANALHS</sequence>
<evidence type="ECO:0000313" key="9">
    <source>
        <dbReference type="RefSeq" id="XP_027344112.1"/>
    </source>
</evidence>
<evidence type="ECO:0000259" key="7">
    <source>
        <dbReference type="PROSITE" id="PS50982"/>
    </source>
</evidence>
<dbReference type="PANTHER" id="PTHR12396:SF38">
    <property type="entry name" value="METHYL-CPG-BINDING DOMAIN-CONTAINING PROTEIN 7"/>
    <property type="match status" value="1"/>
</dbReference>
<dbReference type="OrthoDB" id="10072024at2759"/>
<evidence type="ECO:0000256" key="6">
    <source>
        <dbReference type="SAM" id="MobiDB-lite"/>
    </source>
</evidence>
<dbReference type="AlphaFoldDB" id="A0A8B8KLD9"/>
<dbReference type="Proteomes" id="UP000694853">
    <property type="component" value="Unplaced"/>
</dbReference>
<keyword evidence="4" id="KW-0804">Transcription</keyword>
<dbReference type="RefSeq" id="XP_027344113.1">
    <property type="nucleotide sequence ID" value="XM_027488312.1"/>
</dbReference>
<dbReference type="GO" id="GO:0005634">
    <property type="term" value="C:nucleus"/>
    <property type="evidence" value="ECO:0007669"/>
    <property type="project" value="UniProtKB-SubCell"/>
</dbReference>
<comment type="subcellular location">
    <subcellularLocation>
        <location evidence="1">Nucleus</location>
    </subcellularLocation>
</comment>
<dbReference type="RefSeq" id="XP_027344112.1">
    <property type="nucleotide sequence ID" value="XM_027488311.1"/>
</dbReference>
<dbReference type="KEGG" id="aprc:113856482"/>
<dbReference type="GeneID" id="113856482"/>
<protein>
    <submittedName>
        <fullName evidence="9 10">Methyl-CpG-binding domain-containing protein 7 isoform X1</fullName>
    </submittedName>
</protein>
<dbReference type="InterPro" id="IPR001739">
    <property type="entry name" value="Methyl_CpG_DNA-bd"/>
</dbReference>
<organism evidence="8 10">
    <name type="scientific">Abrus precatorius</name>
    <name type="common">Indian licorice</name>
    <name type="synonym">Glycine abrus</name>
    <dbReference type="NCBI Taxonomy" id="3816"/>
    <lineage>
        <taxon>Eukaryota</taxon>
        <taxon>Viridiplantae</taxon>
        <taxon>Streptophyta</taxon>
        <taxon>Embryophyta</taxon>
        <taxon>Tracheophyta</taxon>
        <taxon>Spermatophyta</taxon>
        <taxon>Magnoliopsida</taxon>
        <taxon>eudicotyledons</taxon>
        <taxon>Gunneridae</taxon>
        <taxon>Pentapetalae</taxon>
        <taxon>rosids</taxon>
        <taxon>fabids</taxon>
        <taxon>Fabales</taxon>
        <taxon>Fabaceae</taxon>
        <taxon>Papilionoideae</taxon>
        <taxon>50 kb inversion clade</taxon>
        <taxon>NPAAA clade</taxon>
        <taxon>indigoferoid/millettioid clade</taxon>
        <taxon>Abreae</taxon>
        <taxon>Abrus</taxon>
    </lineage>
</organism>
<feature type="region of interest" description="Disordered" evidence="6">
    <location>
        <begin position="105"/>
        <end position="132"/>
    </location>
</feature>
<keyword evidence="3" id="KW-0238">DNA-binding</keyword>
<keyword evidence="5" id="KW-0539">Nucleus</keyword>
<feature type="domain" description="MBD" evidence="7">
    <location>
        <begin position="34"/>
        <end position="105"/>
    </location>
</feature>
<evidence type="ECO:0000256" key="4">
    <source>
        <dbReference type="ARBA" id="ARBA00023163"/>
    </source>
</evidence>
<dbReference type="SUPFAM" id="SSF54171">
    <property type="entry name" value="DNA-binding domain"/>
    <property type="match status" value="1"/>
</dbReference>
<dbReference type="PROSITE" id="PS50982">
    <property type="entry name" value="MBD"/>
    <property type="match status" value="1"/>
</dbReference>